<accession>A0ACB9PWY1</accession>
<name>A0ACB9PWY1_BAUVA</name>
<comment type="caution">
    <text evidence="1">The sequence shown here is derived from an EMBL/GenBank/DDBJ whole genome shotgun (WGS) entry which is preliminary data.</text>
</comment>
<dbReference type="Proteomes" id="UP000828941">
    <property type="component" value="Chromosome 2"/>
</dbReference>
<evidence type="ECO:0000313" key="2">
    <source>
        <dbReference type="Proteomes" id="UP000828941"/>
    </source>
</evidence>
<gene>
    <name evidence="1" type="ORF">L6164_002014</name>
</gene>
<sequence length="88" mass="9864">MLFNIFKEVVQWVGPQNVLHIVTDNAANYAAAGRRLEAEFPSLYWSHCAGHCINLMLQDFGKLDEVSQIVSHASNITNTYAIIIMPCI</sequence>
<evidence type="ECO:0000313" key="1">
    <source>
        <dbReference type="EMBL" id="KAI4353036.1"/>
    </source>
</evidence>
<protein>
    <submittedName>
        <fullName evidence="1">Uncharacterized protein</fullName>
    </submittedName>
</protein>
<dbReference type="EMBL" id="CM039427">
    <property type="protein sequence ID" value="KAI4353036.1"/>
    <property type="molecule type" value="Genomic_DNA"/>
</dbReference>
<keyword evidence="2" id="KW-1185">Reference proteome</keyword>
<proteinExistence type="predicted"/>
<reference evidence="1 2" key="1">
    <citation type="journal article" date="2022" name="DNA Res.">
        <title>Chromosomal-level genome assembly of the orchid tree Bauhinia variegata (Leguminosae; Cercidoideae) supports the allotetraploid origin hypothesis of Bauhinia.</title>
        <authorList>
            <person name="Zhong Y."/>
            <person name="Chen Y."/>
            <person name="Zheng D."/>
            <person name="Pang J."/>
            <person name="Liu Y."/>
            <person name="Luo S."/>
            <person name="Meng S."/>
            <person name="Qian L."/>
            <person name="Wei D."/>
            <person name="Dai S."/>
            <person name="Zhou R."/>
        </authorList>
    </citation>
    <scope>NUCLEOTIDE SEQUENCE [LARGE SCALE GENOMIC DNA]</scope>
    <source>
        <strain evidence="1">BV-YZ2020</strain>
    </source>
</reference>
<organism evidence="1 2">
    <name type="scientific">Bauhinia variegata</name>
    <name type="common">Purple orchid tree</name>
    <name type="synonym">Phanera variegata</name>
    <dbReference type="NCBI Taxonomy" id="167791"/>
    <lineage>
        <taxon>Eukaryota</taxon>
        <taxon>Viridiplantae</taxon>
        <taxon>Streptophyta</taxon>
        <taxon>Embryophyta</taxon>
        <taxon>Tracheophyta</taxon>
        <taxon>Spermatophyta</taxon>
        <taxon>Magnoliopsida</taxon>
        <taxon>eudicotyledons</taxon>
        <taxon>Gunneridae</taxon>
        <taxon>Pentapetalae</taxon>
        <taxon>rosids</taxon>
        <taxon>fabids</taxon>
        <taxon>Fabales</taxon>
        <taxon>Fabaceae</taxon>
        <taxon>Cercidoideae</taxon>
        <taxon>Cercideae</taxon>
        <taxon>Bauhiniinae</taxon>
        <taxon>Bauhinia</taxon>
    </lineage>
</organism>